<evidence type="ECO:0000256" key="7">
    <source>
        <dbReference type="RuleBase" id="RU003800"/>
    </source>
</evidence>
<dbReference type="PANTHER" id="PTHR30218:SF0">
    <property type="entry name" value="POLYPHOSPHATE KINASE"/>
    <property type="match status" value="1"/>
</dbReference>
<evidence type="ECO:0000256" key="6">
    <source>
        <dbReference type="HAMAP-Rule" id="MF_00347"/>
    </source>
</evidence>
<dbReference type="Pfam" id="PF13090">
    <property type="entry name" value="PP_kinase_C"/>
    <property type="match status" value="1"/>
</dbReference>
<dbReference type="CDD" id="cd09168">
    <property type="entry name" value="PLDc_PaPPK1_C2_like"/>
    <property type="match status" value="1"/>
</dbReference>
<dbReference type="NCBIfam" id="TIGR03705">
    <property type="entry name" value="poly_P_kin"/>
    <property type="match status" value="1"/>
</dbReference>
<dbReference type="InterPro" id="IPR036832">
    <property type="entry name" value="PPK_N_dom_sf"/>
</dbReference>
<dbReference type="SUPFAM" id="SSF143724">
    <property type="entry name" value="PHP14-like"/>
    <property type="match status" value="1"/>
</dbReference>
<dbReference type="HAMAP" id="MF_00347">
    <property type="entry name" value="Polyphosphate_kinase"/>
    <property type="match status" value="1"/>
</dbReference>
<dbReference type="InterPro" id="IPR025198">
    <property type="entry name" value="PPK_N_dom"/>
</dbReference>
<feature type="domain" description="Polyphosphate kinase C-terminal" evidence="10">
    <location>
        <begin position="514"/>
        <end position="679"/>
    </location>
</feature>
<dbReference type="NCBIfam" id="NF003920">
    <property type="entry name" value="PRK05443.2-1"/>
    <property type="match status" value="1"/>
</dbReference>
<name>A0ABY4CNX8_9BACL</name>
<organism evidence="12 13">
    <name type="scientific">Fodinisporobacter ferrooxydans</name>
    <dbReference type="NCBI Taxonomy" id="2901836"/>
    <lineage>
        <taxon>Bacteria</taxon>
        <taxon>Bacillati</taxon>
        <taxon>Bacillota</taxon>
        <taxon>Bacilli</taxon>
        <taxon>Bacillales</taxon>
        <taxon>Alicyclobacillaceae</taxon>
        <taxon>Fodinisporobacter</taxon>
    </lineage>
</organism>
<dbReference type="RefSeq" id="WP_347436255.1">
    <property type="nucleotide sequence ID" value="NZ_CP089291.1"/>
</dbReference>
<evidence type="ECO:0000256" key="4">
    <source>
        <dbReference type="ARBA" id="ARBA00022777"/>
    </source>
</evidence>
<evidence type="ECO:0000259" key="8">
    <source>
        <dbReference type="Pfam" id="PF02503"/>
    </source>
</evidence>
<evidence type="ECO:0000256" key="5">
    <source>
        <dbReference type="ARBA" id="ARBA00022840"/>
    </source>
</evidence>
<dbReference type="SUPFAM" id="SSF140356">
    <property type="entry name" value="PPK N-terminal domain-like"/>
    <property type="match status" value="1"/>
</dbReference>
<dbReference type="NCBIfam" id="NF003918">
    <property type="entry name" value="PRK05443.1-2"/>
    <property type="match status" value="1"/>
</dbReference>
<feature type="domain" description="Polyphosphate kinase C-terminal" evidence="11">
    <location>
        <begin position="343"/>
        <end position="507"/>
    </location>
</feature>
<keyword evidence="13" id="KW-1185">Reference proteome</keyword>
<feature type="domain" description="Polyphosphate kinase middle" evidence="8">
    <location>
        <begin position="135"/>
        <end position="315"/>
    </location>
</feature>
<dbReference type="PANTHER" id="PTHR30218">
    <property type="entry name" value="POLYPHOSPHATE KINASE"/>
    <property type="match status" value="1"/>
</dbReference>
<feature type="binding site" evidence="6">
    <location>
        <position position="575"/>
    </location>
    <ligand>
        <name>ATP</name>
        <dbReference type="ChEBI" id="CHEBI:30616"/>
    </ligand>
</feature>
<evidence type="ECO:0000259" key="11">
    <source>
        <dbReference type="Pfam" id="PF17941"/>
    </source>
</evidence>
<dbReference type="Pfam" id="PF13089">
    <property type="entry name" value="PP_kinase_N"/>
    <property type="match status" value="1"/>
</dbReference>
<feature type="binding site" evidence="6">
    <location>
        <position position="386"/>
    </location>
    <ligand>
        <name>Mg(2+)</name>
        <dbReference type="ChEBI" id="CHEBI:18420"/>
    </ligand>
</feature>
<comment type="function">
    <text evidence="6 7">Catalyzes the reversible transfer of the terminal phosphate of ATP to form a long-chain polyphosphate (polyP).</text>
</comment>
<keyword evidence="5 6" id="KW-0067">ATP-binding</keyword>
<feature type="binding site" evidence="6">
    <location>
        <position position="603"/>
    </location>
    <ligand>
        <name>ATP</name>
        <dbReference type="ChEBI" id="CHEBI:30616"/>
    </ligand>
</feature>
<dbReference type="InterPro" id="IPR036830">
    <property type="entry name" value="PP_kinase_middle_dom_sf"/>
</dbReference>
<dbReference type="Proteomes" id="UP000830167">
    <property type="component" value="Chromosome"/>
</dbReference>
<feature type="binding site" evidence="6">
    <location>
        <position position="479"/>
    </location>
    <ligand>
        <name>ATP</name>
        <dbReference type="ChEBI" id="CHEBI:30616"/>
    </ligand>
</feature>
<dbReference type="InterPro" id="IPR041108">
    <property type="entry name" value="PP_kinase_C_1"/>
</dbReference>
<feature type="binding site" evidence="6">
    <location>
        <position position="416"/>
    </location>
    <ligand>
        <name>Mg(2+)</name>
        <dbReference type="ChEBI" id="CHEBI:18420"/>
    </ligand>
</feature>
<dbReference type="InterPro" id="IPR025200">
    <property type="entry name" value="PPK_C_dom2"/>
</dbReference>
<dbReference type="Gene3D" id="3.30.870.10">
    <property type="entry name" value="Endonuclease Chain A"/>
    <property type="match status" value="2"/>
</dbReference>
<dbReference type="Gene3D" id="3.30.1840.10">
    <property type="entry name" value="Polyphosphate kinase middle domain"/>
    <property type="match status" value="1"/>
</dbReference>
<dbReference type="NCBIfam" id="NF003917">
    <property type="entry name" value="PRK05443.1-1"/>
    <property type="match status" value="1"/>
</dbReference>
<evidence type="ECO:0000313" key="12">
    <source>
        <dbReference type="EMBL" id="UOF89565.1"/>
    </source>
</evidence>
<accession>A0ABY4CNX8</accession>
<dbReference type="CDD" id="cd09165">
    <property type="entry name" value="PLDc_PaPPK1_C1_like"/>
    <property type="match status" value="1"/>
</dbReference>
<keyword evidence="3 6" id="KW-0547">Nucleotide-binding</keyword>
<gene>
    <name evidence="6" type="primary">ppk</name>
    <name evidence="12" type="ORF">LSG31_16985</name>
</gene>
<sequence>MMEQWQQNTTLFEQEAEHKFYINREISWLAFNERVLEEASDPQNPLLERLKFLSISASNLDEFFMIRVANLKDQVKIGYNKPDNKSGLTPREQLNAIEQRVRQMVAIQYQELHLHLLPALQEENIHVLHAACNDEQKTFAESYFLEHVFPVLTPMAIDASRPFPFLLNKTLNLAVRLEKQLAGQSEEMFAIVQVPSVLPRYIQLPTQTGQAFLLLEELIRQHITYLFPGHQVRSVDSFRITRNADLPLKEQEAEDLLEEILEELKQRKLGDAVRLEIEETMSPDVRSFLKENIEVEEEDIYTVQGPLDLTFFMEFSNLGGLERLHYPYAIPQLPQDLIGETDLFEAIAKKDILLHHPYESFDPVIRFIQSAADDPSVLAIKQTLYRVSGNSPIVAALAKAAENGKQVMVLLELKARFDEEHNITWARKLEEAGCHVIYGLVGLKTHGKITLVVRKEGNMIRRYVHLSTGNYNEKTAKLYTDIGMFTCRDEIGKDASLVFNFLSGYSDPPSLSALTIGPKGFRERILAFIETEIQTSTPDQPGYIIAKMNSLTDKEIIQALFAASKAGVKIDLIVRGICCLRPGIAGISENIRVISIVGRFLEHSRICYFKNGGDERLFLTSADWMTRNVEKRVEIVFPVKDKRLQKRIQDILSIYFSDNVKARELQPDGTYKRIRNERAPIESHVYFQQQACQAIQERKRNSMYR</sequence>
<dbReference type="Gene3D" id="1.20.58.310">
    <property type="entry name" value="Polyphosphate kinase N-terminal domain"/>
    <property type="match status" value="1"/>
</dbReference>
<comment type="catalytic activity">
    <reaction evidence="6 7">
        <text>[phosphate](n) + ATP = [phosphate](n+1) + ADP</text>
        <dbReference type="Rhea" id="RHEA:19573"/>
        <dbReference type="Rhea" id="RHEA-COMP:9859"/>
        <dbReference type="Rhea" id="RHEA-COMP:14280"/>
        <dbReference type="ChEBI" id="CHEBI:16838"/>
        <dbReference type="ChEBI" id="CHEBI:30616"/>
        <dbReference type="ChEBI" id="CHEBI:456216"/>
        <dbReference type="EC" id="2.7.4.1"/>
    </reaction>
</comment>
<dbReference type="InterPro" id="IPR024953">
    <property type="entry name" value="PP_kinase_middle"/>
</dbReference>
<evidence type="ECO:0000259" key="10">
    <source>
        <dbReference type="Pfam" id="PF13090"/>
    </source>
</evidence>
<comment type="similarity">
    <text evidence="6 7">Belongs to the polyphosphate kinase 1 (PPK1) family.</text>
</comment>
<dbReference type="Pfam" id="PF17941">
    <property type="entry name" value="PP_kinase_C_1"/>
    <property type="match status" value="1"/>
</dbReference>
<keyword evidence="4 6" id="KW-0418">Kinase</keyword>
<protein>
    <recommendedName>
        <fullName evidence="6 7">Polyphosphate kinase</fullName>
        <ecNumber evidence="6 7">2.7.4.1</ecNumber>
    </recommendedName>
    <alternativeName>
        <fullName evidence="6">ATP-polyphosphate phosphotransferase</fullName>
    </alternativeName>
    <alternativeName>
        <fullName evidence="6">Polyphosphoric acid kinase</fullName>
    </alternativeName>
</protein>
<dbReference type="GO" id="GO:0008976">
    <property type="term" value="F:polyphosphate kinase activity"/>
    <property type="evidence" value="ECO:0007669"/>
    <property type="project" value="UniProtKB-EC"/>
</dbReference>
<evidence type="ECO:0000256" key="1">
    <source>
        <dbReference type="ARBA" id="ARBA00022553"/>
    </source>
</evidence>
<evidence type="ECO:0000259" key="9">
    <source>
        <dbReference type="Pfam" id="PF13089"/>
    </source>
</evidence>
<proteinExistence type="inferred from homology"/>
<feature type="binding site" evidence="6">
    <location>
        <position position="59"/>
    </location>
    <ligand>
        <name>ATP</name>
        <dbReference type="ChEBI" id="CHEBI:30616"/>
    </ligand>
</feature>
<dbReference type="NCBIfam" id="NF003921">
    <property type="entry name" value="PRK05443.2-2"/>
    <property type="match status" value="1"/>
</dbReference>
<reference evidence="12" key="1">
    <citation type="submission" date="2021-12" db="EMBL/GenBank/DDBJ databases">
        <title>Alicyclobacillaceae gen. nov., sp. nov., isolated from chalcocite enrichment system.</title>
        <authorList>
            <person name="Jiang Z."/>
        </authorList>
    </citation>
    <scope>NUCLEOTIDE SEQUENCE</scope>
    <source>
        <strain evidence="12">MYW30-H2</strain>
    </source>
</reference>
<comment type="cofactor">
    <cofactor evidence="6">
        <name>Mg(2+)</name>
        <dbReference type="ChEBI" id="CHEBI:18420"/>
    </cofactor>
</comment>
<dbReference type="Pfam" id="PF02503">
    <property type="entry name" value="PP_kinase"/>
    <property type="match status" value="1"/>
</dbReference>
<evidence type="ECO:0000313" key="13">
    <source>
        <dbReference type="Proteomes" id="UP000830167"/>
    </source>
</evidence>
<dbReference type="PIRSF" id="PIRSF015589">
    <property type="entry name" value="PP_kinase"/>
    <property type="match status" value="1"/>
</dbReference>
<evidence type="ECO:0000256" key="2">
    <source>
        <dbReference type="ARBA" id="ARBA00022679"/>
    </source>
</evidence>
<dbReference type="EMBL" id="CP089291">
    <property type="protein sequence ID" value="UOF89565.1"/>
    <property type="molecule type" value="Genomic_DNA"/>
</dbReference>
<keyword evidence="6" id="KW-0460">Magnesium</keyword>
<feature type="active site" description="Phosphohistidine intermediate" evidence="6">
    <location>
        <position position="446"/>
    </location>
</feature>
<keyword evidence="1 6" id="KW-0597">Phosphoprotein</keyword>
<dbReference type="InterPro" id="IPR003414">
    <property type="entry name" value="PP_kinase"/>
</dbReference>
<dbReference type="SUPFAM" id="SSF56024">
    <property type="entry name" value="Phospholipase D/nuclease"/>
    <property type="match status" value="2"/>
</dbReference>
<keyword evidence="6" id="KW-0479">Metal-binding</keyword>
<feature type="domain" description="Polyphosphate kinase N-terminal" evidence="9">
    <location>
        <begin position="21"/>
        <end position="127"/>
    </location>
</feature>
<dbReference type="EC" id="2.7.4.1" evidence="6 7"/>
<keyword evidence="2 6" id="KW-0808">Transferase</keyword>
<evidence type="ECO:0000256" key="3">
    <source>
        <dbReference type="ARBA" id="ARBA00022741"/>
    </source>
</evidence>
<comment type="PTM">
    <text evidence="6 7">An intermediate of this reaction is the autophosphorylated ppk in which a phosphate is covalently linked to a histidine residue through a N-P bond.</text>
</comment>